<evidence type="ECO:0000313" key="3">
    <source>
        <dbReference type="Proteomes" id="UP000249185"/>
    </source>
</evidence>
<dbReference type="Gene3D" id="2.60.260.20">
    <property type="entry name" value="Urease metallochaperone UreE, N-terminal domain"/>
    <property type="match status" value="2"/>
</dbReference>
<dbReference type="PROSITE" id="PS00636">
    <property type="entry name" value="DNAJ_1"/>
    <property type="match status" value="1"/>
</dbReference>
<dbReference type="FunFam" id="2.60.260.20:FF:000013">
    <property type="entry name" value="DnaJ subfamily B member 11"/>
    <property type="match status" value="1"/>
</dbReference>
<gene>
    <name evidence="2" type="ORF">DI556_10560</name>
</gene>
<feature type="domain" description="J" evidence="1">
    <location>
        <begin position="3"/>
        <end position="68"/>
    </location>
</feature>
<dbReference type="PANTHER" id="PTHR43096">
    <property type="entry name" value="DNAJ HOMOLOG 1, MITOCHONDRIAL-RELATED"/>
    <property type="match status" value="1"/>
</dbReference>
<dbReference type="GO" id="GO:0005737">
    <property type="term" value="C:cytoplasm"/>
    <property type="evidence" value="ECO:0007669"/>
    <property type="project" value="TreeGrafter"/>
</dbReference>
<dbReference type="Proteomes" id="UP000249185">
    <property type="component" value="Unassembled WGS sequence"/>
</dbReference>
<dbReference type="CDD" id="cd06257">
    <property type="entry name" value="DnaJ"/>
    <property type="match status" value="1"/>
</dbReference>
<proteinExistence type="predicted"/>
<dbReference type="SMART" id="SM00271">
    <property type="entry name" value="DnaJ"/>
    <property type="match status" value="1"/>
</dbReference>
<dbReference type="InterPro" id="IPR036869">
    <property type="entry name" value="J_dom_sf"/>
</dbReference>
<dbReference type="InterPro" id="IPR008971">
    <property type="entry name" value="HSP40/DnaJ_pept-bd"/>
</dbReference>
<dbReference type="CDD" id="cd10747">
    <property type="entry name" value="DnaJ_C"/>
    <property type="match status" value="1"/>
</dbReference>
<dbReference type="Pfam" id="PF01556">
    <property type="entry name" value="DnaJ_C"/>
    <property type="match status" value="1"/>
</dbReference>
<dbReference type="GO" id="GO:0042026">
    <property type="term" value="P:protein refolding"/>
    <property type="evidence" value="ECO:0007669"/>
    <property type="project" value="TreeGrafter"/>
</dbReference>
<dbReference type="EMBL" id="QFPW01000006">
    <property type="protein sequence ID" value="PZQ49886.1"/>
    <property type="molecule type" value="Genomic_DNA"/>
</dbReference>
<name>A0A2W5N8T9_RHOSU</name>
<evidence type="ECO:0000259" key="1">
    <source>
        <dbReference type="PROSITE" id="PS50076"/>
    </source>
</evidence>
<sequence length="323" mass="34650">MQDPYAALGLEKTATDKEIRSAFKKLTRKHHPDLHPGDKAAEERFKEISAAHDLLSDAEKRRRFDAGEIDASGAERPRERFYRDFAEAGAGGGRRRSAHAAADGFGGDDDLEELLARAFGGGMGGGGFGGFGGGAGGGGRADFRAKGQDVTYALPVAFLDAVNGARRVITLPDGKTLNVAIPEGAEDRQMLRLRGQGGPGFNGGAAGDAYVELHIEPHAFFHRKDTDILVDVPVTLREAVLGAKIEVPTISGPVSLTIPKNSNTGRRLRLRDKGVLDPKSKTRGHQYVTLRVVLPTGEEPELEAFLAGWTPSHPEDPRKEMLS</sequence>
<dbReference type="SUPFAM" id="SSF46565">
    <property type="entry name" value="Chaperone J-domain"/>
    <property type="match status" value="1"/>
</dbReference>
<evidence type="ECO:0000313" key="2">
    <source>
        <dbReference type="EMBL" id="PZQ49886.1"/>
    </source>
</evidence>
<dbReference type="PANTHER" id="PTHR43096:SF10">
    <property type="entry name" value="CHAPERONE PROTEIN DNAJ A6, CHLOROPLASTIC"/>
    <property type="match status" value="1"/>
</dbReference>
<accession>A0A2W5N8T9</accession>
<organism evidence="2 3">
    <name type="scientific">Rhodovulum sulfidophilum</name>
    <name type="common">Rhodobacter sulfidophilus</name>
    <dbReference type="NCBI Taxonomy" id="35806"/>
    <lineage>
        <taxon>Bacteria</taxon>
        <taxon>Pseudomonadati</taxon>
        <taxon>Pseudomonadota</taxon>
        <taxon>Alphaproteobacteria</taxon>
        <taxon>Rhodobacterales</taxon>
        <taxon>Paracoccaceae</taxon>
        <taxon>Rhodovulum</taxon>
    </lineage>
</organism>
<dbReference type="InterPro" id="IPR001623">
    <property type="entry name" value="DnaJ_domain"/>
</dbReference>
<dbReference type="PROSITE" id="PS50076">
    <property type="entry name" value="DNAJ_2"/>
    <property type="match status" value="1"/>
</dbReference>
<dbReference type="InterPro" id="IPR018253">
    <property type="entry name" value="DnaJ_domain_CS"/>
</dbReference>
<protein>
    <submittedName>
        <fullName evidence="2">Molecular chaperone DnaJ</fullName>
    </submittedName>
</protein>
<dbReference type="Pfam" id="PF00226">
    <property type="entry name" value="DnaJ"/>
    <property type="match status" value="1"/>
</dbReference>
<dbReference type="PRINTS" id="PR00625">
    <property type="entry name" value="JDOMAIN"/>
</dbReference>
<dbReference type="Gene3D" id="1.10.287.110">
    <property type="entry name" value="DnaJ domain"/>
    <property type="match status" value="1"/>
</dbReference>
<dbReference type="AlphaFoldDB" id="A0A2W5N8T9"/>
<dbReference type="InterPro" id="IPR002939">
    <property type="entry name" value="DnaJ_C"/>
</dbReference>
<reference evidence="2 3" key="1">
    <citation type="submission" date="2017-08" db="EMBL/GenBank/DDBJ databases">
        <title>Infants hospitalized years apart are colonized by the same room-sourced microbial strains.</title>
        <authorList>
            <person name="Brooks B."/>
            <person name="Olm M.R."/>
            <person name="Firek B.A."/>
            <person name="Baker R."/>
            <person name="Thomas B.C."/>
            <person name="Morowitz M.J."/>
            <person name="Banfield J.F."/>
        </authorList>
    </citation>
    <scope>NUCLEOTIDE SEQUENCE [LARGE SCALE GENOMIC DNA]</scope>
    <source>
        <strain evidence="2">S2_005_002_R2_34</strain>
    </source>
</reference>
<dbReference type="GO" id="GO:0051082">
    <property type="term" value="F:unfolded protein binding"/>
    <property type="evidence" value="ECO:0007669"/>
    <property type="project" value="InterPro"/>
</dbReference>
<comment type="caution">
    <text evidence="2">The sequence shown here is derived from an EMBL/GenBank/DDBJ whole genome shotgun (WGS) entry which is preliminary data.</text>
</comment>
<dbReference type="SUPFAM" id="SSF49493">
    <property type="entry name" value="HSP40/DnaJ peptide-binding domain"/>
    <property type="match status" value="2"/>
</dbReference>